<dbReference type="EMBL" id="NFKP01000003">
    <property type="protein sequence ID" value="OUP70724.1"/>
    <property type="molecule type" value="Genomic_DNA"/>
</dbReference>
<evidence type="ECO:0000313" key="3">
    <source>
        <dbReference type="Proteomes" id="UP000196386"/>
    </source>
</evidence>
<dbReference type="Pfam" id="PF12957">
    <property type="entry name" value="DUF3846"/>
    <property type="match status" value="1"/>
</dbReference>
<evidence type="ECO:0000313" key="2">
    <source>
        <dbReference type="EMBL" id="OUP70724.1"/>
    </source>
</evidence>
<proteinExistence type="predicted"/>
<dbReference type="InterPro" id="IPR024559">
    <property type="entry name" value="DUF3846"/>
</dbReference>
<evidence type="ECO:0000259" key="1">
    <source>
        <dbReference type="Pfam" id="PF12957"/>
    </source>
</evidence>
<feature type="domain" description="DUF3846" evidence="1">
    <location>
        <begin position="273"/>
        <end position="372"/>
    </location>
</feature>
<comment type="caution">
    <text evidence="2">The sequence shown here is derived from an EMBL/GenBank/DDBJ whole genome shotgun (WGS) entry which is preliminary data.</text>
</comment>
<sequence length="381" mass="43388">MEYKYFIAYPDFRVDEMYTDDIMEVESQALVVYGTTCELKYKDCTAYFSKTRTGKENLSVGNFGAHGVLILSTKNDSDLEKKISEHFRRLLSDDYYRLSFVDSIEHVRNLEVFCDYLEIVIGAPPYKRDTQGAASVDKKDQRANELRMGNTIRGAIRDIAQLIRKYLKDNNMLERTIIVFDGEGYIRHKDVSLGKQLGMPYEAKDKDDEPKEFGMIVSLPREAAGKICMEDIPLIGVKMQHFHIAYEPLDETTWCFYRTGLLNGETSGATKLRGILLEPRKEAQIVEVDGDFKSMQSLVGGEVGEFTFFNRTLLVVYNKDGLMAGLPDTAMIHSKDDGLTHCLNGTVFILGTDGYDAKSLTEEQCEQCLKIFPDKYHSYLE</sequence>
<dbReference type="RefSeq" id="WP_087299958.1">
    <property type="nucleotide sequence ID" value="NZ_NFKP01000003.1"/>
</dbReference>
<dbReference type="AlphaFoldDB" id="A0A1Y4N5W9"/>
<name>A0A1Y4N5W9_9FIRM</name>
<reference evidence="3" key="1">
    <citation type="submission" date="2017-04" db="EMBL/GenBank/DDBJ databases">
        <title>Function of individual gut microbiota members based on whole genome sequencing of pure cultures obtained from chicken caecum.</title>
        <authorList>
            <person name="Medvecky M."/>
            <person name="Cejkova D."/>
            <person name="Polansky O."/>
            <person name="Karasova D."/>
            <person name="Kubasova T."/>
            <person name="Cizek A."/>
            <person name="Rychlik I."/>
        </authorList>
    </citation>
    <scope>NUCLEOTIDE SEQUENCE [LARGE SCALE GENOMIC DNA]</scope>
    <source>
        <strain evidence="3">An175</strain>
    </source>
</reference>
<organism evidence="2 3">
    <name type="scientific">Anaerotruncus colihominis</name>
    <dbReference type="NCBI Taxonomy" id="169435"/>
    <lineage>
        <taxon>Bacteria</taxon>
        <taxon>Bacillati</taxon>
        <taxon>Bacillota</taxon>
        <taxon>Clostridia</taxon>
        <taxon>Eubacteriales</taxon>
        <taxon>Oscillospiraceae</taxon>
        <taxon>Anaerotruncus</taxon>
    </lineage>
</organism>
<dbReference type="Proteomes" id="UP000196386">
    <property type="component" value="Unassembled WGS sequence"/>
</dbReference>
<accession>A0A1Y4N5W9</accession>
<protein>
    <recommendedName>
        <fullName evidence="1">DUF3846 domain-containing protein</fullName>
    </recommendedName>
</protein>
<gene>
    <name evidence="2" type="ORF">B5F11_04565</name>
</gene>